<evidence type="ECO:0000313" key="3">
    <source>
        <dbReference type="Proteomes" id="UP000766486"/>
    </source>
</evidence>
<dbReference type="InterPro" id="IPR010730">
    <property type="entry name" value="HET"/>
</dbReference>
<evidence type="ECO:0000259" key="1">
    <source>
        <dbReference type="Pfam" id="PF06985"/>
    </source>
</evidence>
<reference evidence="2 3" key="1">
    <citation type="submission" date="2019-06" db="EMBL/GenBank/DDBJ databases">
        <authorList>
            <person name="Broberg M."/>
        </authorList>
    </citation>
    <scope>NUCLEOTIDE SEQUENCE [LARGE SCALE GENOMIC DNA]</scope>
</reference>
<name>A0ABY6U4I6_BIOOC</name>
<evidence type="ECO:0000313" key="2">
    <source>
        <dbReference type="EMBL" id="VUC25980.1"/>
    </source>
</evidence>
<dbReference type="EMBL" id="CABFNS010000742">
    <property type="protein sequence ID" value="VUC25980.1"/>
    <property type="molecule type" value="Genomic_DNA"/>
</dbReference>
<protein>
    <recommendedName>
        <fullName evidence="1">Heterokaryon incompatibility domain-containing protein</fullName>
    </recommendedName>
</protein>
<comment type="caution">
    <text evidence="2">The sequence shown here is derived from an EMBL/GenBank/DDBJ whole genome shotgun (WGS) entry which is preliminary data.</text>
</comment>
<accession>A0ABY6U4I6</accession>
<proteinExistence type="predicted"/>
<sequence>MSPSKSIVDNLPLRSHAKRYIALSHCWGGSSINHQTTRANIEQRRQGFRLHELPKTFQDAVQVTRNLGIDYLWIDSLCIIQGPDGDWESESRRMEQVFTSAYCTIAATSASDSTTGFLGNEANDEGLFIRAPSGNQLYASSNIAAFDDDTSKALLNKRAWVLQERLLSPRTIHFTRSLVYGECGEGVCAGNGITLKSASGSQNYFAVDPNFPGRLENSGINATWGFLKSLIEDYSQRGISVPTDRAVAISGLMSRIEAVLPSTIHHGVIKRFLHRTLLWKRSCHSRRIEYPSSLVPSWSWMSYKGAVNFVEDKFSDLEVIRSLNFDSRILRATVWELVDADVRLQDINGNASHQQLVDSHGLKKGWISFDEEGEPSRLQYVVVIARHRRLEVDDCRYYVLFVKLGEATGTYERIGMGKINEDCLLKETRDGQVF</sequence>
<dbReference type="Proteomes" id="UP000766486">
    <property type="component" value="Unassembled WGS sequence"/>
</dbReference>
<dbReference type="Pfam" id="PF06985">
    <property type="entry name" value="HET"/>
    <property type="match status" value="1"/>
</dbReference>
<feature type="domain" description="Heterokaryon incompatibility" evidence="1">
    <location>
        <begin position="20"/>
        <end position="164"/>
    </location>
</feature>
<dbReference type="PANTHER" id="PTHR33112">
    <property type="entry name" value="DOMAIN PROTEIN, PUTATIVE-RELATED"/>
    <property type="match status" value="1"/>
</dbReference>
<keyword evidence="3" id="KW-1185">Reference proteome</keyword>
<organism evidence="2 3">
    <name type="scientific">Bionectria ochroleuca</name>
    <name type="common">Gliocladium roseum</name>
    <dbReference type="NCBI Taxonomy" id="29856"/>
    <lineage>
        <taxon>Eukaryota</taxon>
        <taxon>Fungi</taxon>
        <taxon>Dikarya</taxon>
        <taxon>Ascomycota</taxon>
        <taxon>Pezizomycotina</taxon>
        <taxon>Sordariomycetes</taxon>
        <taxon>Hypocreomycetidae</taxon>
        <taxon>Hypocreales</taxon>
        <taxon>Bionectriaceae</taxon>
        <taxon>Clonostachys</taxon>
    </lineage>
</organism>
<dbReference type="PANTHER" id="PTHR33112:SF10">
    <property type="entry name" value="TOL"/>
    <property type="match status" value="1"/>
</dbReference>
<gene>
    <name evidence="2" type="ORF">CLO192961_LOCUS179478</name>
</gene>